<proteinExistence type="predicted"/>
<feature type="region of interest" description="Disordered" evidence="1">
    <location>
        <begin position="1"/>
        <end position="22"/>
    </location>
</feature>
<comment type="caution">
    <text evidence="2">The sequence shown here is derived from an EMBL/GenBank/DDBJ whole genome shotgun (WGS) entry which is preliminary data.</text>
</comment>
<organism evidence="2 3">
    <name type="scientific">Ephemerocybe angulata</name>
    <dbReference type="NCBI Taxonomy" id="980116"/>
    <lineage>
        <taxon>Eukaryota</taxon>
        <taxon>Fungi</taxon>
        <taxon>Dikarya</taxon>
        <taxon>Basidiomycota</taxon>
        <taxon>Agaricomycotina</taxon>
        <taxon>Agaricomycetes</taxon>
        <taxon>Agaricomycetidae</taxon>
        <taxon>Agaricales</taxon>
        <taxon>Agaricineae</taxon>
        <taxon>Psathyrellaceae</taxon>
        <taxon>Ephemerocybe</taxon>
    </lineage>
</organism>
<evidence type="ECO:0000313" key="3">
    <source>
        <dbReference type="Proteomes" id="UP000521943"/>
    </source>
</evidence>
<accession>A0A8H6HGK8</accession>
<gene>
    <name evidence="2" type="ORF">DFP72DRAFT_855906</name>
</gene>
<keyword evidence="3" id="KW-1185">Reference proteome</keyword>
<reference evidence="2 3" key="1">
    <citation type="submission" date="2020-07" db="EMBL/GenBank/DDBJ databases">
        <title>Comparative genomics of pyrophilous fungi reveals a link between fire events and developmental genes.</title>
        <authorList>
            <consortium name="DOE Joint Genome Institute"/>
            <person name="Steindorff A.S."/>
            <person name="Carver A."/>
            <person name="Calhoun S."/>
            <person name="Stillman K."/>
            <person name="Liu H."/>
            <person name="Lipzen A."/>
            <person name="Pangilinan J."/>
            <person name="Labutti K."/>
            <person name="Bruns T.D."/>
            <person name="Grigoriev I.V."/>
        </authorList>
    </citation>
    <scope>NUCLEOTIDE SEQUENCE [LARGE SCALE GENOMIC DNA]</scope>
    <source>
        <strain evidence="2 3">CBS 144469</strain>
    </source>
</reference>
<dbReference type="EMBL" id="JACGCI010000098">
    <property type="protein sequence ID" value="KAF6745882.1"/>
    <property type="molecule type" value="Genomic_DNA"/>
</dbReference>
<evidence type="ECO:0000256" key="1">
    <source>
        <dbReference type="SAM" id="MobiDB-lite"/>
    </source>
</evidence>
<name>A0A8H6HGK8_9AGAR</name>
<dbReference type="Proteomes" id="UP000521943">
    <property type="component" value="Unassembled WGS sequence"/>
</dbReference>
<dbReference type="AlphaFoldDB" id="A0A8H6HGK8"/>
<evidence type="ECO:0000313" key="2">
    <source>
        <dbReference type="EMBL" id="KAF6745882.1"/>
    </source>
</evidence>
<sequence length="236" mass="26232">MYNMSTDEIMPPPVQEATSSSSATYTAEQLKEFLGRNWSTICDQGRYLVEGSETAVRSLGVADAYQDPGPPEELRRSNPGYCPRSAVNDSFLLVTFLLRYSETLIVLSLRPSPDSCVRVQLSGTGHDTEIWLGLPPSRGELLGGRMRRTDMIVAGFNLQYQCEYRRFEYDSVGPAEAPANFVQRDTIFTKIQVWGGNVVWGGIFESGGEVLEKGGNFRRVHLPNFPTPQIQPKSVA</sequence>
<protein>
    <submittedName>
        <fullName evidence="2">Uncharacterized protein</fullName>
    </submittedName>
</protein>